<dbReference type="InterPro" id="IPR036047">
    <property type="entry name" value="F-box-like_dom_sf"/>
</dbReference>
<dbReference type="Pfam" id="PF00646">
    <property type="entry name" value="F-box"/>
    <property type="match status" value="1"/>
</dbReference>
<reference evidence="3 4" key="1">
    <citation type="submission" date="2017-03" db="EMBL/GenBank/DDBJ databases">
        <title>Genomes of endolithic fungi from Antarctica.</title>
        <authorList>
            <person name="Coleine C."/>
            <person name="Masonjones S."/>
            <person name="Stajich J.E."/>
        </authorList>
    </citation>
    <scope>NUCLEOTIDE SEQUENCE [LARGE SCALE GENOMIC DNA]</scope>
    <source>
        <strain evidence="3 4">CCFEE 6315</strain>
    </source>
</reference>
<dbReference type="EMBL" id="NAJL01000057">
    <property type="protein sequence ID" value="TKA23346.1"/>
    <property type="molecule type" value="Genomic_DNA"/>
</dbReference>
<name>A0A4U0TNF7_9PEZI</name>
<evidence type="ECO:0000313" key="3">
    <source>
        <dbReference type="EMBL" id="TKA23346.1"/>
    </source>
</evidence>
<evidence type="ECO:0000259" key="2">
    <source>
        <dbReference type="SMART" id="SM00256"/>
    </source>
</evidence>
<evidence type="ECO:0000313" key="4">
    <source>
        <dbReference type="Proteomes" id="UP000308549"/>
    </source>
</evidence>
<dbReference type="SMART" id="SM00256">
    <property type="entry name" value="FBOX"/>
    <property type="match status" value="1"/>
</dbReference>
<feature type="region of interest" description="Disordered" evidence="1">
    <location>
        <begin position="1"/>
        <end position="33"/>
    </location>
</feature>
<proteinExistence type="predicted"/>
<organism evidence="3 4">
    <name type="scientific">Salinomyces thailandicus</name>
    <dbReference type="NCBI Taxonomy" id="706561"/>
    <lineage>
        <taxon>Eukaryota</taxon>
        <taxon>Fungi</taxon>
        <taxon>Dikarya</taxon>
        <taxon>Ascomycota</taxon>
        <taxon>Pezizomycotina</taxon>
        <taxon>Dothideomycetes</taxon>
        <taxon>Dothideomycetidae</taxon>
        <taxon>Mycosphaerellales</taxon>
        <taxon>Teratosphaeriaceae</taxon>
        <taxon>Salinomyces</taxon>
    </lineage>
</organism>
<feature type="compositionally biased region" description="Basic and acidic residues" evidence="1">
    <location>
        <begin position="1"/>
        <end position="13"/>
    </location>
</feature>
<accession>A0A4U0TNF7</accession>
<sequence>MAVKKRKEEYGDRGRRKKQTLSTPVSDRRITRTMTTDAPRHSALFTPELLETILLQLPALDVVPAQRVCRQFRDVIRTSVKLQRKVFLLPSGDEEQTWVLVVNKNAGFAVWFEKNVTRWIHHEREKNELEQVKRREIPVRVNPFLMCDPYHFGVDPYHFAVARESAQRAACGSSEVWRFRAGGAIDLRHLDISLARTYVTDPPCRMLKVTLEVLIKAAPRSRYHLTRDVARAEGVTFGDIFSVVMHERGYVSGGHATNYKVHPDKTLHDVLVEYESGRKACIGPKTHISLPGRVVPTKEEWAYMSA</sequence>
<keyword evidence="4" id="KW-1185">Reference proteome</keyword>
<gene>
    <name evidence="3" type="ORF">B0A50_07554</name>
</gene>
<dbReference type="InterPro" id="IPR001810">
    <property type="entry name" value="F-box_dom"/>
</dbReference>
<dbReference type="Proteomes" id="UP000308549">
    <property type="component" value="Unassembled WGS sequence"/>
</dbReference>
<comment type="caution">
    <text evidence="3">The sequence shown here is derived from an EMBL/GenBank/DDBJ whole genome shotgun (WGS) entry which is preliminary data.</text>
</comment>
<dbReference type="SUPFAM" id="SSF81383">
    <property type="entry name" value="F-box domain"/>
    <property type="match status" value="1"/>
</dbReference>
<evidence type="ECO:0000256" key="1">
    <source>
        <dbReference type="SAM" id="MobiDB-lite"/>
    </source>
</evidence>
<feature type="domain" description="F-box" evidence="2">
    <location>
        <begin position="45"/>
        <end position="85"/>
    </location>
</feature>
<dbReference type="OrthoDB" id="3800738at2759"/>
<protein>
    <recommendedName>
        <fullName evidence="2">F-box domain-containing protein</fullName>
    </recommendedName>
</protein>
<dbReference type="CDD" id="cd09917">
    <property type="entry name" value="F-box_SF"/>
    <property type="match status" value="1"/>
</dbReference>
<dbReference type="AlphaFoldDB" id="A0A4U0TNF7"/>